<comment type="similarity">
    <text evidence="4">Belongs to the deoxyhypusine synthase family.</text>
</comment>
<comment type="cofactor">
    <cofactor evidence="2">
        <name>NAD(+)</name>
        <dbReference type="ChEBI" id="CHEBI:57540"/>
    </cofactor>
</comment>
<evidence type="ECO:0000256" key="2">
    <source>
        <dbReference type="ARBA" id="ARBA00001911"/>
    </source>
</evidence>
<dbReference type="HOGENOM" id="CLU_039781_0_0_1"/>
<accession>A0A0D3JT13</accession>
<dbReference type="Gene3D" id="3.40.910.10">
    <property type="entry name" value="Deoxyhypusine synthase"/>
    <property type="match status" value="1"/>
</dbReference>
<evidence type="ECO:0000256" key="6">
    <source>
        <dbReference type="ARBA" id="ARBA00022679"/>
    </source>
</evidence>
<evidence type="ECO:0000313" key="10">
    <source>
        <dbReference type="EnsemblProtists" id="EOD26648"/>
    </source>
</evidence>
<dbReference type="InterPro" id="IPR029035">
    <property type="entry name" value="DHS-like_NAD/FAD-binding_dom"/>
</dbReference>
<dbReference type="STRING" id="2903.R1CUE5"/>
<sequence>MTSQQSVPNIAAAAVLQASEEMPAGSAEVRGYDFDAGVDLAALLESYATNFGLAVEEVRRMLAWRLSDEEAPPPPEGIVAGSEEDSEIRDPAERAKVRTTIFLGCTSNLISAGTRESIRYLLQHKLVSCLVTTAGGVEEDLMKCLAPHYLGSQRGVEGFALKGAELRQKGINRIGNLLVPNRNYCLFEDWLTPLLDTLMDEQEASGGATSPSRMIWRMGEKIDDASSICYWANRNRIPIFCPAITDGSIGDMLFFHSYKRPGLVVDLVQDIRAINSMALWMLICGGGLVKHHICNANLMRNGADYAVFVNTGQEFDGSDSGAKPDEAVRPEATPVKVCADATLLLPLLVAQTFARERGAEAAAAAAPP</sequence>
<keyword evidence="8" id="KW-0386">Hypusine biosynthesis</keyword>
<dbReference type="Pfam" id="PF01916">
    <property type="entry name" value="DS"/>
    <property type="match status" value="1"/>
</dbReference>
<evidence type="ECO:0000256" key="1">
    <source>
        <dbReference type="ARBA" id="ARBA00000952"/>
    </source>
</evidence>
<evidence type="ECO:0000256" key="8">
    <source>
        <dbReference type="ARBA" id="ARBA00023256"/>
    </source>
</evidence>
<keyword evidence="6" id="KW-0808">Transferase</keyword>
<comment type="catalytic activity">
    <reaction evidence="1">
        <text>[eIF5A protein]-L-lysine + spermidine = [eIF5A protein]-deoxyhypusine + propane-1,3-diamine</text>
        <dbReference type="Rhea" id="RHEA:33299"/>
        <dbReference type="Rhea" id="RHEA-COMP:10143"/>
        <dbReference type="Rhea" id="RHEA-COMP:10144"/>
        <dbReference type="ChEBI" id="CHEBI:29969"/>
        <dbReference type="ChEBI" id="CHEBI:57484"/>
        <dbReference type="ChEBI" id="CHEBI:57834"/>
        <dbReference type="ChEBI" id="CHEBI:82657"/>
        <dbReference type="EC" id="2.5.1.46"/>
    </reaction>
</comment>
<proteinExistence type="inferred from homology"/>
<dbReference type="RefSeq" id="XP_005779077.1">
    <property type="nucleotide sequence ID" value="XM_005779020.1"/>
</dbReference>
<dbReference type="EnsemblProtists" id="EOD26648">
    <property type="protein sequence ID" value="EOD26648"/>
    <property type="gene ID" value="EMIHUDRAFT_315150"/>
</dbReference>
<evidence type="ECO:0000256" key="4">
    <source>
        <dbReference type="ARBA" id="ARBA00009892"/>
    </source>
</evidence>
<dbReference type="OMA" id="VSWGKIA"/>
<reference evidence="10" key="2">
    <citation type="submission" date="2024-10" db="UniProtKB">
        <authorList>
            <consortium name="EnsemblProtists"/>
        </authorList>
    </citation>
    <scope>IDENTIFICATION</scope>
</reference>
<dbReference type="GO" id="GO:0005737">
    <property type="term" value="C:cytoplasm"/>
    <property type="evidence" value="ECO:0007669"/>
    <property type="project" value="TreeGrafter"/>
</dbReference>
<comment type="pathway">
    <text evidence="3">Protein modification; eIF5A hypusination.</text>
</comment>
<evidence type="ECO:0000313" key="11">
    <source>
        <dbReference type="Proteomes" id="UP000013827"/>
    </source>
</evidence>
<dbReference type="Proteomes" id="UP000013827">
    <property type="component" value="Unassembled WGS sequence"/>
</dbReference>
<protein>
    <recommendedName>
        <fullName evidence="5">deoxyhypusine synthase</fullName>
        <ecNumber evidence="5">2.5.1.46</ecNumber>
    </recommendedName>
</protein>
<dbReference type="EC" id="2.5.1.46" evidence="5"/>
<dbReference type="eggNOG" id="KOG2924">
    <property type="taxonomic scope" value="Eukaryota"/>
</dbReference>
<dbReference type="KEGG" id="ehx:EMIHUDRAFT_315150"/>
<evidence type="ECO:0000256" key="9">
    <source>
        <dbReference type="SAM" id="MobiDB-lite"/>
    </source>
</evidence>
<keyword evidence="7" id="KW-0520">NAD</keyword>
<keyword evidence="11" id="KW-1185">Reference proteome</keyword>
<dbReference type="InterPro" id="IPR002773">
    <property type="entry name" value="Deoxyhypusine_synthase"/>
</dbReference>
<dbReference type="PANTHER" id="PTHR11703">
    <property type="entry name" value="DEOXYHYPUSINE SYNTHASE"/>
    <property type="match status" value="1"/>
</dbReference>
<feature type="region of interest" description="Disordered" evidence="9">
    <location>
        <begin position="69"/>
        <end position="90"/>
    </location>
</feature>
<dbReference type="InterPro" id="IPR036982">
    <property type="entry name" value="Deoxyhypusine_synthase_sf"/>
</dbReference>
<dbReference type="FunFam" id="3.40.910.10:FF:000001">
    <property type="entry name" value="Probable deoxyhypusine synthase"/>
    <property type="match status" value="1"/>
</dbReference>
<evidence type="ECO:0000256" key="7">
    <source>
        <dbReference type="ARBA" id="ARBA00023027"/>
    </source>
</evidence>
<dbReference type="AlphaFoldDB" id="A0A0D3JT13"/>
<dbReference type="GeneID" id="17272193"/>
<dbReference type="SUPFAM" id="SSF52467">
    <property type="entry name" value="DHS-like NAD/FAD-binding domain"/>
    <property type="match status" value="1"/>
</dbReference>
<evidence type="ECO:0000256" key="5">
    <source>
        <dbReference type="ARBA" id="ARBA00012683"/>
    </source>
</evidence>
<name>A0A0D3JT13_EMIH1</name>
<dbReference type="GO" id="GO:0034038">
    <property type="term" value="F:deoxyhypusine synthase activity"/>
    <property type="evidence" value="ECO:0007669"/>
    <property type="project" value="UniProtKB-EC"/>
</dbReference>
<dbReference type="PANTHER" id="PTHR11703:SF0">
    <property type="entry name" value="DEOXYHYPUSINE SYNTHASE"/>
    <property type="match status" value="1"/>
</dbReference>
<organism evidence="10 11">
    <name type="scientific">Emiliania huxleyi (strain CCMP1516)</name>
    <dbReference type="NCBI Taxonomy" id="280463"/>
    <lineage>
        <taxon>Eukaryota</taxon>
        <taxon>Haptista</taxon>
        <taxon>Haptophyta</taxon>
        <taxon>Prymnesiophyceae</taxon>
        <taxon>Isochrysidales</taxon>
        <taxon>Noelaerhabdaceae</taxon>
        <taxon>Emiliania</taxon>
    </lineage>
</organism>
<reference evidence="11" key="1">
    <citation type="journal article" date="2013" name="Nature">
        <title>Pan genome of the phytoplankton Emiliania underpins its global distribution.</title>
        <authorList>
            <person name="Read B.A."/>
            <person name="Kegel J."/>
            <person name="Klute M.J."/>
            <person name="Kuo A."/>
            <person name="Lefebvre S.C."/>
            <person name="Maumus F."/>
            <person name="Mayer C."/>
            <person name="Miller J."/>
            <person name="Monier A."/>
            <person name="Salamov A."/>
            <person name="Young J."/>
            <person name="Aguilar M."/>
            <person name="Claverie J.M."/>
            <person name="Frickenhaus S."/>
            <person name="Gonzalez K."/>
            <person name="Herman E.K."/>
            <person name="Lin Y.C."/>
            <person name="Napier J."/>
            <person name="Ogata H."/>
            <person name="Sarno A.F."/>
            <person name="Shmutz J."/>
            <person name="Schroeder D."/>
            <person name="de Vargas C."/>
            <person name="Verret F."/>
            <person name="von Dassow P."/>
            <person name="Valentin K."/>
            <person name="Van de Peer Y."/>
            <person name="Wheeler G."/>
            <person name="Dacks J.B."/>
            <person name="Delwiche C.F."/>
            <person name="Dyhrman S.T."/>
            <person name="Glockner G."/>
            <person name="John U."/>
            <person name="Richards T."/>
            <person name="Worden A.Z."/>
            <person name="Zhang X."/>
            <person name="Grigoriev I.V."/>
            <person name="Allen A.E."/>
            <person name="Bidle K."/>
            <person name="Borodovsky M."/>
            <person name="Bowler C."/>
            <person name="Brownlee C."/>
            <person name="Cock J.M."/>
            <person name="Elias M."/>
            <person name="Gladyshev V.N."/>
            <person name="Groth M."/>
            <person name="Guda C."/>
            <person name="Hadaegh A."/>
            <person name="Iglesias-Rodriguez M.D."/>
            <person name="Jenkins J."/>
            <person name="Jones B.M."/>
            <person name="Lawson T."/>
            <person name="Leese F."/>
            <person name="Lindquist E."/>
            <person name="Lobanov A."/>
            <person name="Lomsadze A."/>
            <person name="Malik S.B."/>
            <person name="Marsh M.E."/>
            <person name="Mackinder L."/>
            <person name="Mock T."/>
            <person name="Mueller-Roeber B."/>
            <person name="Pagarete A."/>
            <person name="Parker M."/>
            <person name="Probert I."/>
            <person name="Quesneville H."/>
            <person name="Raines C."/>
            <person name="Rensing S.A."/>
            <person name="Riano-Pachon D.M."/>
            <person name="Richier S."/>
            <person name="Rokitta S."/>
            <person name="Shiraiwa Y."/>
            <person name="Soanes D.M."/>
            <person name="van der Giezen M."/>
            <person name="Wahlund T.M."/>
            <person name="Williams B."/>
            <person name="Wilson W."/>
            <person name="Wolfe G."/>
            <person name="Wurch L.L."/>
        </authorList>
    </citation>
    <scope>NUCLEOTIDE SEQUENCE</scope>
</reference>
<evidence type="ECO:0000256" key="3">
    <source>
        <dbReference type="ARBA" id="ARBA00005041"/>
    </source>
</evidence>
<dbReference type="PaxDb" id="2903-EOD26648"/>